<protein>
    <recommendedName>
        <fullName evidence="2">alanine--tRNA ligase</fullName>
        <ecNumber evidence="2">6.1.1.7</ecNumber>
    </recommendedName>
</protein>
<keyword evidence="3" id="KW-0820">tRNA-binding</keyword>
<dbReference type="PANTHER" id="PTHR11777:SF9">
    <property type="entry name" value="ALANINE--TRNA LIGASE, CYTOPLASMIC"/>
    <property type="match status" value="1"/>
</dbReference>
<dbReference type="SUPFAM" id="SSF55186">
    <property type="entry name" value="ThrRS/AlaRS common domain"/>
    <property type="match status" value="1"/>
</dbReference>
<evidence type="ECO:0000256" key="1">
    <source>
        <dbReference type="ARBA" id="ARBA00008226"/>
    </source>
</evidence>
<evidence type="ECO:0000313" key="12">
    <source>
        <dbReference type="EMBL" id="OMO60110.1"/>
    </source>
</evidence>
<keyword evidence="13" id="KW-1185">Reference proteome</keyword>
<accession>A0A1R3GQ36</accession>
<comment type="caution">
    <text evidence="12">The sequence shown here is derived from an EMBL/GenBank/DDBJ whole genome shotgun (WGS) entry which is preliminary data.</text>
</comment>
<keyword evidence="8" id="KW-0648">Protein biosynthesis</keyword>
<evidence type="ECO:0000256" key="3">
    <source>
        <dbReference type="ARBA" id="ARBA00022555"/>
    </source>
</evidence>
<dbReference type="InterPro" id="IPR018165">
    <property type="entry name" value="Ala-tRNA-synth_IIc_core"/>
</dbReference>
<dbReference type="EC" id="6.1.1.7" evidence="2"/>
<keyword evidence="4 12" id="KW-0436">Ligase</keyword>
<proteinExistence type="inferred from homology"/>
<feature type="region of interest" description="Disordered" evidence="10">
    <location>
        <begin position="129"/>
        <end position="181"/>
    </location>
</feature>
<evidence type="ECO:0000256" key="7">
    <source>
        <dbReference type="ARBA" id="ARBA00022884"/>
    </source>
</evidence>
<organism evidence="12 13">
    <name type="scientific">Corchorus capsularis</name>
    <name type="common">Jute</name>
    <dbReference type="NCBI Taxonomy" id="210143"/>
    <lineage>
        <taxon>Eukaryota</taxon>
        <taxon>Viridiplantae</taxon>
        <taxon>Streptophyta</taxon>
        <taxon>Embryophyta</taxon>
        <taxon>Tracheophyta</taxon>
        <taxon>Spermatophyta</taxon>
        <taxon>Magnoliopsida</taxon>
        <taxon>eudicotyledons</taxon>
        <taxon>Gunneridae</taxon>
        <taxon>Pentapetalae</taxon>
        <taxon>rosids</taxon>
        <taxon>malvids</taxon>
        <taxon>Malvales</taxon>
        <taxon>Malvaceae</taxon>
        <taxon>Grewioideae</taxon>
        <taxon>Apeibeae</taxon>
        <taxon>Corchorus</taxon>
    </lineage>
</organism>
<dbReference type="Gene3D" id="2.40.30.130">
    <property type="match status" value="1"/>
</dbReference>
<dbReference type="SUPFAM" id="SSF101353">
    <property type="entry name" value="Putative anticodon-binding domain of alanyl-tRNA synthetase (AlaRS)"/>
    <property type="match status" value="1"/>
</dbReference>
<dbReference type="STRING" id="210143.A0A1R3GQ36"/>
<dbReference type="InterPro" id="IPR018163">
    <property type="entry name" value="Thr/Ala-tRNA-synth_IIc_edit"/>
</dbReference>
<dbReference type="PANTHER" id="PTHR11777">
    <property type="entry name" value="ALANYL-TRNA SYNTHETASE"/>
    <property type="match status" value="1"/>
</dbReference>
<dbReference type="InterPro" id="IPR018164">
    <property type="entry name" value="Ala-tRNA-synth_IIc_N"/>
</dbReference>
<dbReference type="FunFam" id="3.30.980.10:FF:000004">
    <property type="entry name" value="Alanine--tRNA ligase, cytoplasmic"/>
    <property type="match status" value="1"/>
</dbReference>
<reference evidence="12 13" key="1">
    <citation type="submission" date="2013-09" db="EMBL/GenBank/DDBJ databases">
        <title>Corchorus capsularis genome sequencing.</title>
        <authorList>
            <person name="Alam M."/>
            <person name="Haque M.S."/>
            <person name="Islam M.S."/>
            <person name="Emdad E.M."/>
            <person name="Islam M.M."/>
            <person name="Ahmed B."/>
            <person name="Halim A."/>
            <person name="Hossen Q.M.M."/>
            <person name="Hossain M.Z."/>
            <person name="Ahmed R."/>
            <person name="Khan M.M."/>
            <person name="Islam R."/>
            <person name="Rashid M.M."/>
            <person name="Khan S.A."/>
            <person name="Rahman M.S."/>
            <person name="Alam M."/>
        </authorList>
    </citation>
    <scope>NUCLEOTIDE SEQUENCE [LARGE SCALE GENOMIC DNA]</scope>
    <source>
        <strain evidence="13">cv. CVL-1</strain>
        <tissue evidence="12">Whole seedling</tissue>
    </source>
</reference>
<dbReference type="GO" id="GO:0005739">
    <property type="term" value="C:mitochondrion"/>
    <property type="evidence" value="ECO:0007669"/>
    <property type="project" value="TreeGrafter"/>
</dbReference>
<evidence type="ECO:0000256" key="10">
    <source>
        <dbReference type="SAM" id="MobiDB-lite"/>
    </source>
</evidence>
<evidence type="ECO:0000313" key="13">
    <source>
        <dbReference type="Proteomes" id="UP000188268"/>
    </source>
</evidence>
<comment type="similarity">
    <text evidence="1">Belongs to the class-II aminoacyl-tRNA synthetase family.</text>
</comment>
<keyword evidence="7" id="KW-0694">RNA-binding</keyword>
<feature type="compositionally biased region" description="Basic residues" evidence="10">
    <location>
        <begin position="162"/>
        <end position="173"/>
    </location>
</feature>
<evidence type="ECO:0000256" key="4">
    <source>
        <dbReference type="ARBA" id="ARBA00022598"/>
    </source>
</evidence>
<dbReference type="Pfam" id="PF01411">
    <property type="entry name" value="tRNA-synt_2c"/>
    <property type="match status" value="1"/>
</dbReference>
<evidence type="ECO:0000256" key="9">
    <source>
        <dbReference type="ARBA" id="ARBA00023146"/>
    </source>
</evidence>
<evidence type="ECO:0000256" key="5">
    <source>
        <dbReference type="ARBA" id="ARBA00022741"/>
    </source>
</evidence>
<dbReference type="Proteomes" id="UP000188268">
    <property type="component" value="Unassembled WGS sequence"/>
</dbReference>
<evidence type="ECO:0000256" key="8">
    <source>
        <dbReference type="ARBA" id="ARBA00022917"/>
    </source>
</evidence>
<feature type="compositionally biased region" description="Basic residues" evidence="10">
    <location>
        <begin position="139"/>
        <end position="149"/>
    </location>
</feature>
<dbReference type="Pfam" id="PF14223">
    <property type="entry name" value="Retrotran_gag_2"/>
    <property type="match status" value="1"/>
</dbReference>
<keyword evidence="5" id="KW-0547">Nucleotide-binding</keyword>
<dbReference type="Gene3D" id="3.30.980.10">
    <property type="entry name" value="Threonyl-trna Synthetase, Chain A, domain 2"/>
    <property type="match status" value="1"/>
</dbReference>
<gene>
    <name evidence="12" type="ORF">CCACVL1_24396</name>
</gene>
<evidence type="ECO:0000256" key="6">
    <source>
        <dbReference type="ARBA" id="ARBA00022840"/>
    </source>
</evidence>
<name>A0A1R3GQ36_COCAP</name>
<keyword evidence="9" id="KW-0030">Aminoacyl-tRNA synthetase</keyword>
<keyword evidence="6" id="KW-0067">ATP-binding</keyword>
<dbReference type="CDD" id="cd09272">
    <property type="entry name" value="RNase_HI_RT_Ty1"/>
    <property type="match status" value="1"/>
</dbReference>
<dbReference type="InterPro" id="IPR018162">
    <property type="entry name" value="Ala-tRNA-ligase_IIc_anticod-bd"/>
</dbReference>
<dbReference type="OrthoDB" id="1932861at2759"/>
<dbReference type="InterPro" id="IPR009000">
    <property type="entry name" value="Transl_B-barrel_sf"/>
</dbReference>
<dbReference type="SUPFAM" id="SSF50447">
    <property type="entry name" value="Translation proteins"/>
    <property type="match status" value="1"/>
</dbReference>
<dbReference type="GO" id="GO:0006419">
    <property type="term" value="P:alanyl-tRNA aminoacylation"/>
    <property type="evidence" value="ECO:0007669"/>
    <property type="project" value="InterPro"/>
</dbReference>
<dbReference type="GO" id="GO:0009507">
    <property type="term" value="C:chloroplast"/>
    <property type="evidence" value="ECO:0007669"/>
    <property type="project" value="TreeGrafter"/>
</dbReference>
<sequence>MTDELICEFEEYATTQGMWNALKEKFENVSDTKLKQPFIKFDNYKKRPENNMRHHLQEMSNMMRELKIARHVLNDQQQVQAVVHSLPRGWEYMNAMLTHNDSIKTFADVQHHLELEEERLMAMSNHPEVNMAQSSKRSGSSHKRKKGGKNVKQEDNAEPHAKRAKTNKGKRGQHSAETNHVARSREAYVEYRRIPAGTCWIYMGNGTAVEVLRFRGGGSRPPLSFDRSKKLLALSQTPYILKMLEKFRMHNCNIVKTPMVEGIYLNNDMGPKTPEEKKRMENVPYSNAIGSLLYAIMCTRPYICFAVGLLSRFQSNLGEKHWEAVKRVFSHGDDLDERKSTQGYTFSLSGVISWSSKKQTCVSLSTMEAEFIASTTAVQEAIWLRRFIQHLEIVPNAEDPVTIFCDSEEALAYTKNPKYHGDRVRFVGGNAPSGVLSSLKLALRLVSIVVQVMGDVFPELKQHEARIRDIIVAEEASFGKTLVKGIEKFKKAAQDVQGGTLSGQLMAEERGLILDVEGFNNAMDEAKGKSRGVPETRSFLQQAGGAIVMDADATSALHRKGVSPTDDSFKFIWFQDHESVIKAIYNGSEFVESAIAGDDVGIVLESTSFYAELGGQVFDSAPQNLQPKIVFTLHFQIFDTRSIDGSFGSFEVCNVQIFGGFILHIGSLSGVTGKFSVGDKVTCKADYDRRTLIAPNHTCTHMLNFALREVLGNHVDQKGSIVLPEKLRFDLSHGVYSKEATLAEAKRINGLRAVFGEGTDASQVNEAMELATSFASMKLK</sequence>
<feature type="domain" description="Alanyl-transfer RNA synthetases family profile" evidence="11">
    <location>
        <begin position="420"/>
        <end position="733"/>
    </location>
</feature>
<dbReference type="GO" id="GO:0002161">
    <property type="term" value="F:aminoacyl-tRNA deacylase activity"/>
    <property type="evidence" value="ECO:0007669"/>
    <property type="project" value="TreeGrafter"/>
</dbReference>
<dbReference type="GO" id="GO:0005524">
    <property type="term" value="F:ATP binding"/>
    <property type="evidence" value="ECO:0007669"/>
    <property type="project" value="UniProtKB-KW"/>
</dbReference>
<feature type="compositionally biased region" description="Basic and acidic residues" evidence="10">
    <location>
        <begin position="151"/>
        <end position="161"/>
    </location>
</feature>
<evidence type="ECO:0000256" key="2">
    <source>
        <dbReference type="ARBA" id="ARBA00013168"/>
    </source>
</evidence>
<evidence type="ECO:0000259" key="11">
    <source>
        <dbReference type="PROSITE" id="PS50860"/>
    </source>
</evidence>
<dbReference type="GO" id="GO:0000049">
    <property type="term" value="F:tRNA binding"/>
    <property type="evidence" value="ECO:0007669"/>
    <property type="project" value="UniProtKB-KW"/>
</dbReference>
<dbReference type="Gramene" id="OMO60110">
    <property type="protein sequence ID" value="OMO60110"/>
    <property type="gene ID" value="CCACVL1_24396"/>
</dbReference>
<dbReference type="GO" id="GO:0004813">
    <property type="term" value="F:alanine-tRNA ligase activity"/>
    <property type="evidence" value="ECO:0007669"/>
    <property type="project" value="UniProtKB-EC"/>
</dbReference>
<dbReference type="AlphaFoldDB" id="A0A1R3GQ36"/>
<dbReference type="PROSITE" id="PS50860">
    <property type="entry name" value="AA_TRNA_LIGASE_II_ALA"/>
    <property type="match status" value="1"/>
</dbReference>
<dbReference type="InterPro" id="IPR050058">
    <property type="entry name" value="Ala-tRNA_ligase"/>
</dbReference>
<dbReference type="EMBL" id="AWWV01013764">
    <property type="protein sequence ID" value="OMO60110.1"/>
    <property type="molecule type" value="Genomic_DNA"/>
</dbReference>